<dbReference type="PANTHER" id="PTHR31656">
    <property type="entry name" value="ROOT CAP DOMAIN-CONTAINING PROTEIN"/>
    <property type="match status" value="1"/>
</dbReference>
<keyword evidence="1" id="KW-0732">Signal</keyword>
<dbReference type="STRING" id="105231.A0A1Y1HZ25"/>
<keyword evidence="3" id="KW-1185">Reference proteome</keyword>
<dbReference type="Proteomes" id="UP000054558">
    <property type="component" value="Unassembled WGS sequence"/>
</dbReference>
<evidence type="ECO:0008006" key="4">
    <source>
        <dbReference type="Google" id="ProtNLM"/>
    </source>
</evidence>
<feature type="chain" id="PRO_5012847162" description="Root cap family protein" evidence="1">
    <location>
        <begin position="26"/>
        <end position="380"/>
    </location>
</feature>
<dbReference type="EMBL" id="DF237116">
    <property type="protein sequence ID" value="GAQ83895.1"/>
    <property type="molecule type" value="Genomic_DNA"/>
</dbReference>
<organism evidence="2 3">
    <name type="scientific">Klebsormidium nitens</name>
    <name type="common">Green alga</name>
    <name type="synonym">Ulothrix nitens</name>
    <dbReference type="NCBI Taxonomy" id="105231"/>
    <lineage>
        <taxon>Eukaryota</taxon>
        <taxon>Viridiplantae</taxon>
        <taxon>Streptophyta</taxon>
        <taxon>Klebsormidiophyceae</taxon>
        <taxon>Klebsormidiales</taxon>
        <taxon>Klebsormidiaceae</taxon>
        <taxon>Klebsormidium</taxon>
    </lineage>
</organism>
<evidence type="ECO:0000313" key="2">
    <source>
        <dbReference type="EMBL" id="GAQ83895.1"/>
    </source>
</evidence>
<feature type="signal peptide" evidence="1">
    <location>
        <begin position="1"/>
        <end position="25"/>
    </location>
</feature>
<proteinExistence type="predicted"/>
<protein>
    <recommendedName>
        <fullName evidence="4">Root cap family protein</fullName>
    </recommendedName>
</protein>
<reference evidence="2 3" key="1">
    <citation type="journal article" date="2014" name="Nat. Commun.">
        <title>Klebsormidium flaccidum genome reveals primary factors for plant terrestrial adaptation.</title>
        <authorList>
            <person name="Hori K."/>
            <person name="Maruyama F."/>
            <person name="Fujisawa T."/>
            <person name="Togashi T."/>
            <person name="Yamamoto N."/>
            <person name="Seo M."/>
            <person name="Sato S."/>
            <person name="Yamada T."/>
            <person name="Mori H."/>
            <person name="Tajima N."/>
            <person name="Moriyama T."/>
            <person name="Ikeuchi M."/>
            <person name="Watanabe M."/>
            <person name="Wada H."/>
            <person name="Kobayashi K."/>
            <person name="Saito M."/>
            <person name="Masuda T."/>
            <person name="Sasaki-Sekimoto Y."/>
            <person name="Mashiguchi K."/>
            <person name="Awai K."/>
            <person name="Shimojima M."/>
            <person name="Masuda S."/>
            <person name="Iwai M."/>
            <person name="Nobusawa T."/>
            <person name="Narise T."/>
            <person name="Kondo S."/>
            <person name="Saito H."/>
            <person name="Sato R."/>
            <person name="Murakawa M."/>
            <person name="Ihara Y."/>
            <person name="Oshima-Yamada Y."/>
            <person name="Ohtaka K."/>
            <person name="Satoh M."/>
            <person name="Sonobe K."/>
            <person name="Ishii M."/>
            <person name="Ohtani R."/>
            <person name="Kanamori-Sato M."/>
            <person name="Honoki R."/>
            <person name="Miyazaki D."/>
            <person name="Mochizuki H."/>
            <person name="Umetsu J."/>
            <person name="Higashi K."/>
            <person name="Shibata D."/>
            <person name="Kamiya Y."/>
            <person name="Sato N."/>
            <person name="Nakamura Y."/>
            <person name="Tabata S."/>
            <person name="Ida S."/>
            <person name="Kurokawa K."/>
            <person name="Ohta H."/>
        </authorList>
    </citation>
    <scope>NUCLEOTIDE SEQUENCE [LARGE SCALE GENOMIC DNA]</scope>
    <source>
        <strain evidence="2 3">NIES-2285</strain>
    </source>
</reference>
<dbReference type="AlphaFoldDB" id="A0A1Y1HZ25"/>
<dbReference type="OrthoDB" id="2012132at2759"/>
<dbReference type="OMA" id="YRADYIN"/>
<name>A0A1Y1HZ25_KLENI</name>
<evidence type="ECO:0000256" key="1">
    <source>
        <dbReference type="SAM" id="SignalP"/>
    </source>
</evidence>
<gene>
    <name evidence="2" type="ORF">KFL_001670060</name>
</gene>
<accession>A0A1Y1HZ25</accession>
<evidence type="ECO:0000313" key="3">
    <source>
        <dbReference type="Proteomes" id="UP000054558"/>
    </source>
</evidence>
<sequence>MAPRLSSSWILLAAILAVHVAAAAAKDCTICKNSVSTPSDTNANCYTSGLDQSTDSCTVLLASYYCDLCKPNGDATADGNCACKKTCEPVGGSGKNKVYCTCRPKSTTPGVCADPHFTGAYGIQYDFHGVPDKHFTLITDRDLNLNAEFIGQDGTETGFDGTWISALGIKWNEGALTRKLSIFLKDDADIRTSQDPFIVKLGDTEVLPPLVADVSDPLAIYDDAGLIIRRATDGRTYVFDIPHHMILGVTAADHEFPTGNHMDITLEKLNVTGTVHGALGQTFADARRAALKAAAAAVGTSERFDATDVVEGKDADYMTSALLASDARFNRFQLPGTGAEILKQNVLRKLLGRATAPTESLVPGLVRCASGPGGKLTCDF</sequence>